<dbReference type="PIRSF" id="PIRSF029826">
    <property type="entry name" value="UCP029826_pph"/>
    <property type="match status" value="1"/>
</dbReference>
<dbReference type="AlphaFoldDB" id="A0A6C2UI77"/>
<dbReference type="Pfam" id="PF12643">
    <property type="entry name" value="MazG-like"/>
    <property type="match status" value="1"/>
</dbReference>
<evidence type="ECO:0000313" key="1">
    <source>
        <dbReference type="EMBL" id="VGO19828.1"/>
    </source>
</evidence>
<dbReference type="RefSeq" id="WP_136061290.1">
    <property type="nucleotide sequence ID" value="NZ_CAAHFH010000001.1"/>
</dbReference>
<proteinExistence type="predicted"/>
<sequence length="116" mass="13301">MDLNQLISKLVEFRDARDWKQFHKPNHLATAISIEAAELQEHFLWKSPDEVEGKVGDEHSCSEVAEELADILMFSLLLAHELNVDPIEIITDKLKINEIKYPVEKARGTATKYTEL</sequence>
<accession>A0A6C2UI77</accession>
<evidence type="ECO:0000313" key="2">
    <source>
        <dbReference type="Proteomes" id="UP000346198"/>
    </source>
</evidence>
<dbReference type="CDD" id="cd11537">
    <property type="entry name" value="NTP-PPase_RS21-C6_like"/>
    <property type="match status" value="1"/>
</dbReference>
<evidence type="ECO:0008006" key="3">
    <source>
        <dbReference type="Google" id="ProtNLM"/>
    </source>
</evidence>
<gene>
    <name evidence="1" type="ORF">SCARR_01888</name>
</gene>
<dbReference type="GO" id="GO:0047429">
    <property type="term" value="F:nucleoside triphosphate diphosphatase activity"/>
    <property type="evidence" value="ECO:0007669"/>
    <property type="project" value="InterPro"/>
</dbReference>
<dbReference type="GO" id="GO:0009143">
    <property type="term" value="P:nucleoside triphosphate catabolic process"/>
    <property type="evidence" value="ECO:0007669"/>
    <property type="project" value="InterPro"/>
</dbReference>
<dbReference type="Gene3D" id="1.10.287.1080">
    <property type="entry name" value="MazG-like"/>
    <property type="match status" value="1"/>
</dbReference>
<dbReference type="EMBL" id="CAAHFH010000001">
    <property type="protein sequence ID" value="VGO19828.1"/>
    <property type="molecule type" value="Genomic_DNA"/>
</dbReference>
<organism evidence="1 2">
    <name type="scientific">Pontiella sulfatireligans</name>
    <dbReference type="NCBI Taxonomy" id="2750658"/>
    <lineage>
        <taxon>Bacteria</taxon>
        <taxon>Pseudomonadati</taxon>
        <taxon>Kiritimatiellota</taxon>
        <taxon>Kiritimatiellia</taxon>
        <taxon>Kiritimatiellales</taxon>
        <taxon>Pontiellaceae</taxon>
        <taxon>Pontiella</taxon>
    </lineage>
</organism>
<dbReference type="InterPro" id="IPR025984">
    <property type="entry name" value="DCTPP"/>
</dbReference>
<dbReference type="Proteomes" id="UP000346198">
    <property type="component" value="Unassembled WGS sequence"/>
</dbReference>
<dbReference type="SUPFAM" id="SSF101386">
    <property type="entry name" value="all-alpha NTP pyrophosphatases"/>
    <property type="match status" value="1"/>
</dbReference>
<dbReference type="PANTHER" id="PTHR46523">
    <property type="entry name" value="DCTP PYROPHOSPHATASE 1"/>
    <property type="match status" value="1"/>
</dbReference>
<protein>
    <recommendedName>
        <fullName evidence="3">Nucleotide pyrophosphohydrolase</fullName>
    </recommendedName>
</protein>
<dbReference type="InterPro" id="IPR052555">
    <property type="entry name" value="dCTP_Pyrophosphatase"/>
</dbReference>
<name>A0A6C2UI77_9BACT</name>
<reference evidence="1 2" key="1">
    <citation type="submission" date="2019-04" db="EMBL/GenBank/DDBJ databases">
        <authorList>
            <person name="Van Vliet M D."/>
        </authorList>
    </citation>
    <scope>NUCLEOTIDE SEQUENCE [LARGE SCALE GENOMIC DNA]</scope>
    <source>
        <strain evidence="1 2">F21</strain>
    </source>
</reference>
<dbReference type="PANTHER" id="PTHR46523:SF1">
    <property type="entry name" value="DCTP PYROPHOSPHATASE 1"/>
    <property type="match status" value="1"/>
</dbReference>
<keyword evidence="2" id="KW-1185">Reference proteome</keyword>